<comment type="pathway">
    <text evidence="2 12">One-carbon metabolism; tetrahydrofolate interconversion.</text>
</comment>
<evidence type="ECO:0000313" key="13">
    <source>
        <dbReference type="EMBL" id="SLK20797.1"/>
    </source>
</evidence>
<dbReference type="InterPro" id="IPR003171">
    <property type="entry name" value="Mehydrof_redctse-like"/>
</dbReference>
<dbReference type="CDD" id="cd00537">
    <property type="entry name" value="MTHFR"/>
    <property type="match status" value="1"/>
</dbReference>
<comment type="similarity">
    <text evidence="3 12">Belongs to the methylenetetrahydrofolate reductase family.</text>
</comment>
<evidence type="ECO:0000256" key="11">
    <source>
        <dbReference type="ARBA" id="ARBA00048628"/>
    </source>
</evidence>
<evidence type="ECO:0000256" key="6">
    <source>
        <dbReference type="ARBA" id="ARBA00022827"/>
    </source>
</evidence>
<dbReference type="GO" id="GO:0035999">
    <property type="term" value="P:tetrahydrofolate interconversion"/>
    <property type="evidence" value="ECO:0007669"/>
    <property type="project" value="UniProtKB-UniPathway"/>
</dbReference>
<dbReference type="Proteomes" id="UP000190476">
    <property type="component" value="Chromosome I"/>
</dbReference>
<name>A0A1U6JL11_9CLOT</name>
<evidence type="ECO:0000256" key="2">
    <source>
        <dbReference type="ARBA" id="ARBA00004777"/>
    </source>
</evidence>
<dbReference type="OrthoDB" id="9812555at2"/>
<evidence type="ECO:0000256" key="12">
    <source>
        <dbReference type="RuleBase" id="RU003862"/>
    </source>
</evidence>
<dbReference type="EMBL" id="LT799839">
    <property type="protein sequence ID" value="SLK20797.1"/>
    <property type="molecule type" value="Genomic_DNA"/>
</dbReference>
<keyword evidence="4" id="KW-0028">Amino-acid biosynthesis</keyword>
<evidence type="ECO:0000256" key="3">
    <source>
        <dbReference type="ARBA" id="ARBA00006743"/>
    </source>
</evidence>
<dbReference type="UniPathway" id="UPA00193"/>
<dbReference type="SUPFAM" id="SSF51730">
    <property type="entry name" value="FAD-linked oxidoreductase"/>
    <property type="match status" value="1"/>
</dbReference>
<dbReference type="EC" id="1.5.1.54" evidence="12"/>
<evidence type="ECO:0000256" key="9">
    <source>
        <dbReference type="ARBA" id="ARBA00023167"/>
    </source>
</evidence>
<proteinExistence type="inferred from homology"/>
<reference evidence="14" key="1">
    <citation type="submission" date="2017-03" db="EMBL/GenBank/DDBJ databases">
        <authorList>
            <person name="Falquet L."/>
            <person name="Falquet L."/>
        </authorList>
    </citation>
    <scope>NUCLEOTIDE SEQUENCE [LARGE SCALE GENOMIC DNA]</scope>
</reference>
<dbReference type="Gene3D" id="3.20.20.220">
    <property type="match status" value="1"/>
</dbReference>
<keyword evidence="5 12" id="KW-0285">Flavoprotein</keyword>
<dbReference type="PANTHER" id="PTHR45754:SF3">
    <property type="entry name" value="METHYLENETETRAHYDROFOLATE REDUCTASE (NADPH)"/>
    <property type="match status" value="1"/>
</dbReference>
<protein>
    <recommendedName>
        <fullName evidence="12">Methylenetetrahydrofolate reductase</fullName>
        <ecNumber evidence="12">1.5.1.54</ecNumber>
    </recommendedName>
</protein>
<comment type="catalytic activity">
    <reaction evidence="11">
        <text>(6S)-5-methyl-5,6,7,8-tetrahydrofolate + NAD(+) = (6R)-5,10-methylene-5,6,7,8-tetrahydrofolate + NADH + H(+)</text>
        <dbReference type="Rhea" id="RHEA:19821"/>
        <dbReference type="ChEBI" id="CHEBI:15378"/>
        <dbReference type="ChEBI" id="CHEBI:15636"/>
        <dbReference type="ChEBI" id="CHEBI:18608"/>
        <dbReference type="ChEBI" id="CHEBI:57540"/>
        <dbReference type="ChEBI" id="CHEBI:57945"/>
        <dbReference type="EC" id="1.5.1.54"/>
    </reaction>
    <physiologicalReaction direction="right-to-left" evidence="11">
        <dbReference type="Rhea" id="RHEA:19823"/>
    </physiologicalReaction>
</comment>
<organism evidence="13 14">
    <name type="scientific">Clostridium chauvoei JF4335</name>
    <dbReference type="NCBI Taxonomy" id="1351755"/>
    <lineage>
        <taxon>Bacteria</taxon>
        <taxon>Bacillati</taxon>
        <taxon>Bacillota</taxon>
        <taxon>Clostridia</taxon>
        <taxon>Eubacteriales</taxon>
        <taxon>Clostridiaceae</taxon>
        <taxon>Clostridium</taxon>
    </lineage>
</organism>
<dbReference type="RefSeq" id="WP_079481535.1">
    <property type="nucleotide sequence ID" value="NZ_CBML010000006.1"/>
</dbReference>
<comment type="pathway">
    <text evidence="10">Amino-acid biosynthesis; L-methionine biosynthesis via de novo pathway.</text>
</comment>
<dbReference type="STRING" id="1351755.CCH01_19790"/>
<comment type="cofactor">
    <cofactor evidence="1 12">
        <name>FAD</name>
        <dbReference type="ChEBI" id="CHEBI:57692"/>
    </cofactor>
</comment>
<evidence type="ECO:0000313" key="14">
    <source>
        <dbReference type="Proteomes" id="UP000190476"/>
    </source>
</evidence>
<accession>A0A1U6JL11</accession>
<keyword evidence="14" id="KW-1185">Reference proteome</keyword>
<dbReference type="NCBIfam" id="TIGR00676">
    <property type="entry name" value="fadh2"/>
    <property type="match status" value="1"/>
</dbReference>
<keyword evidence="8" id="KW-0520">NAD</keyword>
<dbReference type="GO" id="GO:0009086">
    <property type="term" value="P:methionine biosynthetic process"/>
    <property type="evidence" value="ECO:0007669"/>
    <property type="project" value="UniProtKB-KW"/>
</dbReference>
<dbReference type="GO" id="GO:0005829">
    <property type="term" value="C:cytosol"/>
    <property type="evidence" value="ECO:0007669"/>
    <property type="project" value="InterPro"/>
</dbReference>
<dbReference type="AlphaFoldDB" id="A0A1U6JL11"/>
<dbReference type="GO" id="GO:0106312">
    <property type="term" value="F:methylenetetrahydrofolate reductase (NADH) activity"/>
    <property type="evidence" value="ECO:0007669"/>
    <property type="project" value="UniProtKB-EC"/>
</dbReference>
<dbReference type="PANTHER" id="PTHR45754">
    <property type="entry name" value="METHYLENETETRAHYDROFOLATE REDUCTASE"/>
    <property type="match status" value="1"/>
</dbReference>
<evidence type="ECO:0000256" key="4">
    <source>
        <dbReference type="ARBA" id="ARBA00022605"/>
    </source>
</evidence>
<evidence type="ECO:0000256" key="5">
    <source>
        <dbReference type="ARBA" id="ARBA00022630"/>
    </source>
</evidence>
<dbReference type="Pfam" id="PF02219">
    <property type="entry name" value="MTHFR"/>
    <property type="match status" value="1"/>
</dbReference>
<evidence type="ECO:0000256" key="1">
    <source>
        <dbReference type="ARBA" id="ARBA00001974"/>
    </source>
</evidence>
<dbReference type="GeneID" id="66302293"/>
<keyword evidence="9" id="KW-0486">Methionine biosynthesis</keyword>
<evidence type="ECO:0000256" key="7">
    <source>
        <dbReference type="ARBA" id="ARBA00023002"/>
    </source>
</evidence>
<dbReference type="InterPro" id="IPR029041">
    <property type="entry name" value="FAD-linked_oxidoreductase-like"/>
</dbReference>
<evidence type="ECO:0000256" key="10">
    <source>
        <dbReference type="ARBA" id="ARBA00034478"/>
    </source>
</evidence>
<evidence type="ECO:0000256" key="8">
    <source>
        <dbReference type="ARBA" id="ARBA00023027"/>
    </source>
</evidence>
<gene>
    <name evidence="13" type="ORF">CCH01_19790</name>
</gene>
<dbReference type="InterPro" id="IPR004620">
    <property type="entry name" value="MTHF_reductase_bac"/>
</dbReference>
<sequence>MSITELFNKKKVVFSFEIFPPKPTSDIKTIYSTLEELKDLNPDFISVTYGAGGNLVENRTRELSALVKNKYGIETLAHLTCIGSTKKEIDFMLNDLSEIGVTNILALRWDIPINKEIKGEFNYAKDLIEYIKKSRNEFNISGACYPEGHQDYKDVNREIMYLKVKEQEGANHFISQLFFDNNYFYDFLDKKEKNNIKSPIQAGIMPVVNTRQIQRIVSLCGATLPKKFLKIIDKYEHDKVALRDAGIAYAVEQIVDLISSEVDGIHLYTMNNPYIARRINDNIKTILRYVNDDKLSKGSIVI</sequence>
<keyword evidence="7 12" id="KW-0560">Oxidoreductase</keyword>
<keyword evidence="6 12" id="KW-0274">FAD</keyword>
<dbReference type="GO" id="GO:0071949">
    <property type="term" value="F:FAD binding"/>
    <property type="evidence" value="ECO:0007669"/>
    <property type="project" value="TreeGrafter"/>
</dbReference>